<evidence type="ECO:0000256" key="3">
    <source>
        <dbReference type="ARBA" id="ARBA00022741"/>
    </source>
</evidence>
<keyword evidence="6" id="KW-0143">Chaperone</keyword>
<dbReference type="AlphaFoldDB" id="A0A1L9QQR7"/>
<dbReference type="PANTHER" id="PTHR19375">
    <property type="entry name" value="HEAT SHOCK PROTEIN 70KDA"/>
    <property type="match status" value="1"/>
</dbReference>
<evidence type="ECO:0000256" key="5">
    <source>
        <dbReference type="ARBA" id="ARBA00023016"/>
    </source>
</evidence>
<comment type="similarity">
    <text evidence="1 7">Belongs to the heat shock protein 70 family.</text>
</comment>
<accession>A0A1L9QQR7</accession>
<dbReference type="Gene3D" id="3.90.640.10">
    <property type="entry name" value="Actin, Chain A, domain 4"/>
    <property type="match status" value="1"/>
</dbReference>
<keyword evidence="9" id="KW-1185">Reference proteome</keyword>
<sequence length="532" mass="59445">MAIAIDFGTSNTVISRWNPVTQTPEILKVPGYSLQQAPNPPLIPSLVYVENAESEQVIIGQPVRDRGLDLAQDTRFFSHFKRGIGTPIQGFLPQLDGVTIQFEQVGTWFLTHLFNQINLEESLIVTAPVDSFETYRHWLGQVCQTWSVDKVRMIDEPTAAALGYGVGDRNLILVVDFGGGTLDLSLVQLNSNGIKSEGKAANPLGFVLKWGAKSFEEKSGQQVKTARVIAKAGLNLGGSDLDHWITDELIAQYDLVQSLSLTRLAEKLKIQLSSRTTATEVYFDRNSLESYELKLTRKQLQSILEDRKFFDQLDTIMAQVLQQATREGVNKSQIDSVLLVGGTCQIPAVQGWIKGYFEEKQVRCDKPFEAIAEGALQLVQGVELQDFLYHSYGIRYWNRRTKSHSWHPIIPEGQPYPMSKPIELMLGASAENQPKLEFVLGELGAQTGGTEIYFDGDRLITRILSGDKRSVTPLNDTENARTIANLNPPGIPGSDRIRVLFQVDRERFLRITVEDLLTNQTLLNNQVVVQLS</sequence>
<evidence type="ECO:0000256" key="7">
    <source>
        <dbReference type="RuleBase" id="RU003322"/>
    </source>
</evidence>
<gene>
    <name evidence="8" type="ORF">BI308_13885</name>
</gene>
<evidence type="ECO:0000256" key="6">
    <source>
        <dbReference type="ARBA" id="ARBA00023186"/>
    </source>
</evidence>
<evidence type="ECO:0000256" key="4">
    <source>
        <dbReference type="ARBA" id="ARBA00022840"/>
    </source>
</evidence>
<protein>
    <submittedName>
        <fullName evidence="8">Molecular chaperone DnaK</fullName>
    </submittedName>
</protein>
<proteinExistence type="inferred from homology"/>
<name>A0A1L9QQR7_9CYAN</name>
<keyword evidence="3 7" id="KW-0547">Nucleotide-binding</keyword>
<dbReference type="PROSITE" id="PS00329">
    <property type="entry name" value="HSP70_2"/>
    <property type="match status" value="1"/>
</dbReference>
<dbReference type="GO" id="GO:0005524">
    <property type="term" value="F:ATP binding"/>
    <property type="evidence" value="ECO:0007669"/>
    <property type="project" value="UniProtKB-KW"/>
</dbReference>
<keyword evidence="2" id="KW-0597">Phosphoprotein</keyword>
<organism evidence="8 9">
    <name type="scientific">Roseofilum reptotaenium AO1-A</name>
    <dbReference type="NCBI Taxonomy" id="1925591"/>
    <lineage>
        <taxon>Bacteria</taxon>
        <taxon>Bacillati</taxon>
        <taxon>Cyanobacteriota</taxon>
        <taxon>Cyanophyceae</taxon>
        <taxon>Desertifilales</taxon>
        <taxon>Desertifilaceae</taxon>
        <taxon>Roseofilum</taxon>
    </lineage>
</organism>
<dbReference type="Proteomes" id="UP000183940">
    <property type="component" value="Unassembled WGS sequence"/>
</dbReference>
<evidence type="ECO:0000256" key="1">
    <source>
        <dbReference type="ARBA" id="ARBA00007381"/>
    </source>
</evidence>
<evidence type="ECO:0000256" key="2">
    <source>
        <dbReference type="ARBA" id="ARBA00022553"/>
    </source>
</evidence>
<dbReference type="STRING" id="1925591.BI308_13885"/>
<dbReference type="InterPro" id="IPR029047">
    <property type="entry name" value="HSP70_peptide-bd_sf"/>
</dbReference>
<evidence type="ECO:0000313" key="8">
    <source>
        <dbReference type="EMBL" id="OJJ24966.1"/>
    </source>
</evidence>
<dbReference type="InterPro" id="IPR018181">
    <property type="entry name" value="Heat_shock_70_CS"/>
</dbReference>
<dbReference type="InterPro" id="IPR013126">
    <property type="entry name" value="Hsp_70_fam"/>
</dbReference>
<dbReference type="InterPro" id="IPR043129">
    <property type="entry name" value="ATPase_NBD"/>
</dbReference>
<dbReference type="SUPFAM" id="SSF53067">
    <property type="entry name" value="Actin-like ATPase domain"/>
    <property type="match status" value="2"/>
</dbReference>
<dbReference type="GO" id="GO:0140662">
    <property type="term" value="F:ATP-dependent protein folding chaperone"/>
    <property type="evidence" value="ECO:0007669"/>
    <property type="project" value="InterPro"/>
</dbReference>
<keyword evidence="4 7" id="KW-0067">ATP-binding</keyword>
<comment type="caution">
    <text evidence="8">The sequence shown here is derived from an EMBL/GenBank/DDBJ whole genome shotgun (WGS) entry which is preliminary data.</text>
</comment>
<dbReference type="Gene3D" id="3.30.420.40">
    <property type="match status" value="2"/>
</dbReference>
<dbReference type="EMBL" id="MLAW01000023">
    <property type="protein sequence ID" value="OJJ24966.1"/>
    <property type="molecule type" value="Genomic_DNA"/>
</dbReference>
<reference evidence="8" key="1">
    <citation type="submission" date="2016-10" db="EMBL/GenBank/DDBJ databases">
        <title>CRISPR-Cas defence system in Roseofilum reptotaenium: evidence of a bacteriophage-cyanobacterium arms race in the coral black band disease.</title>
        <authorList>
            <person name="Buerger P."/>
            <person name="Wood-Charlson E.M."/>
            <person name="Weynberg K.D."/>
            <person name="Willis B."/>
            <person name="Van Oppen M.J."/>
        </authorList>
    </citation>
    <scope>NUCLEOTIDE SEQUENCE [LARGE SCALE GENOMIC DNA]</scope>
    <source>
        <strain evidence="8">AO1-A</strain>
    </source>
</reference>
<dbReference type="Pfam" id="PF00012">
    <property type="entry name" value="HSP70"/>
    <property type="match status" value="2"/>
</dbReference>
<keyword evidence="5" id="KW-0346">Stress response</keyword>
<evidence type="ECO:0000313" key="9">
    <source>
        <dbReference type="Proteomes" id="UP000183940"/>
    </source>
</evidence>
<dbReference type="PRINTS" id="PR00301">
    <property type="entry name" value="HEATSHOCK70"/>
</dbReference>
<dbReference type="Gene3D" id="2.60.34.10">
    <property type="entry name" value="Substrate Binding Domain Of DNAk, Chain A, domain 1"/>
    <property type="match status" value="1"/>
</dbReference>